<organism evidence="2 3">
    <name type="scientific">Paenibacillus gansuensis</name>
    <dbReference type="NCBI Taxonomy" id="306542"/>
    <lineage>
        <taxon>Bacteria</taxon>
        <taxon>Bacillati</taxon>
        <taxon>Bacillota</taxon>
        <taxon>Bacilli</taxon>
        <taxon>Bacillales</taxon>
        <taxon>Paenibacillaceae</taxon>
        <taxon>Paenibacillus</taxon>
    </lineage>
</organism>
<comment type="caution">
    <text evidence="2">The sequence shown here is derived from an EMBL/GenBank/DDBJ whole genome shotgun (WGS) entry which is preliminary data.</text>
</comment>
<keyword evidence="3" id="KW-1185">Reference proteome</keyword>
<protein>
    <submittedName>
        <fullName evidence="2">Uncharacterized protein</fullName>
    </submittedName>
</protein>
<gene>
    <name evidence="2" type="ORF">ACFSUF_12220</name>
</gene>
<proteinExistence type="predicted"/>
<evidence type="ECO:0000313" key="3">
    <source>
        <dbReference type="Proteomes" id="UP001597541"/>
    </source>
</evidence>
<reference evidence="3" key="1">
    <citation type="journal article" date="2019" name="Int. J. Syst. Evol. Microbiol.">
        <title>The Global Catalogue of Microorganisms (GCM) 10K type strain sequencing project: providing services to taxonomists for standard genome sequencing and annotation.</title>
        <authorList>
            <consortium name="The Broad Institute Genomics Platform"/>
            <consortium name="The Broad Institute Genome Sequencing Center for Infectious Disease"/>
            <person name="Wu L."/>
            <person name="Ma J."/>
        </authorList>
    </citation>
    <scope>NUCLEOTIDE SEQUENCE [LARGE SCALE GENOMIC DNA]</scope>
    <source>
        <strain evidence="3">KCTC 3950</strain>
    </source>
</reference>
<name>A0ABW5PF78_9BACL</name>
<dbReference type="RefSeq" id="WP_377603194.1">
    <property type="nucleotide sequence ID" value="NZ_JBHUME010000008.1"/>
</dbReference>
<dbReference type="EMBL" id="JBHUME010000008">
    <property type="protein sequence ID" value="MFD2613190.1"/>
    <property type="molecule type" value="Genomic_DNA"/>
</dbReference>
<feature type="region of interest" description="Disordered" evidence="1">
    <location>
        <begin position="1"/>
        <end position="30"/>
    </location>
</feature>
<feature type="compositionally biased region" description="Basic and acidic residues" evidence="1">
    <location>
        <begin position="1"/>
        <end position="24"/>
    </location>
</feature>
<evidence type="ECO:0000256" key="1">
    <source>
        <dbReference type="SAM" id="MobiDB-lite"/>
    </source>
</evidence>
<sequence length="94" mass="10894">MIGPEPRNERERKAFERAREDLERQALPTPPLDLPSHDVWNWECDLGHMILAMQRAGLDPKKIAEVLSQHEQIKLTPQEAALILWNFKEEKDGA</sequence>
<accession>A0ABW5PF78</accession>
<evidence type="ECO:0000313" key="2">
    <source>
        <dbReference type="EMBL" id="MFD2613190.1"/>
    </source>
</evidence>
<dbReference type="Proteomes" id="UP001597541">
    <property type="component" value="Unassembled WGS sequence"/>
</dbReference>